<evidence type="ECO:0000259" key="1">
    <source>
        <dbReference type="PROSITE" id="PS50994"/>
    </source>
</evidence>
<protein>
    <recommendedName>
        <fullName evidence="1">Integrase catalytic domain-containing protein</fullName>
    </recommendedName>
</protein>
<dbReference type="Pfam" id="PF13358">
    <property type="entry name" value="DDE_3"/>
    <property type="match status" value="1"/>
</dbReference>
<feature type="domain" description="Integrase catalytic" evidence="1">
    <location>
        <begin position="189"/>
        <end position="350"/>
    </location>
</feature>
<dbReference type="GO" id="GO:0015074">
    <property type="term" value="P:DNA integration"/>
    <property type="evidence" value="ECO:0007669"/>
    <property type="project" value="InterPro"/>
</dbReference>
<dbReference type="PANTHER" id="PTHR30347">
    <property type="entry name" value="POTASSIUM CHANNEL RELATED"/>
    <property type="match status" value="1"/>
</dbReference>
<comment type="caution">
    <text evidence="2">The sequence shown here is derived from an EMBL/GenBank/DDBJ whole genome shotgun (WGS) entry which is preliminary data.</text>
</comment>
<dbReference type="InterPro" id="IPR038717">
    <property type="entry name" value="Tc1-like_DDE_dom"/>
</dbReference>
<dbReference type="NCBIfam" id="NF033545">
    <property type="entry name" value="transpos_IS630"/>
    <property type="match status" value="1"/>
</dbReference>
<reference evidence="2" key="1">
    <citation type="journal article" date="2015" name="Nature">
        <title>Complex archaea that bridge the gap between prokaryotes and eukaryotes.</title>
        <authorList>
            <person name="Spang A."/>
            <person name="Saw J.H."/>
            <person name="Jorgensen S.L."/>
            <person name="Zaremba-Niedzwiedzka K."/>
            <person name="Martijn J."/>
            <person name="Lind A.E."/>
            <person name="van Eijk R."/>
            <person name="Schleper C."/>
            <person name="Guy L."/>
            <person name="Ettema T.J."/>
        </authorList>
    </citation>
    <scope>NUCLEOTIDE SEQUENCE</scope>
</reference>
<dbReference type="Pfam" id="PF13384">
    <property type="entry name" value="HTH_23"/>
    <property type="match status" value="1"/>
</dbReference>
<dbReference type="InterPro" id="IPR047655">
    <property type="entry name" value="Transpos_IS630-like"/>
</dbReference>
<dbReference type="GO" id="GO:0003676">
    <property type="term" value="F:nucleic acid binding"/>
    <property type="evidence" value="ECO:0007669"/>
    <property type="project" value="InterPro"/>
</dbReference>
<organism evidence="2">
    <name type="scientific">marine sediment metagenome</name>
    <dbReference type="NCBI Taxonomy" id="412755"/>
    <lineage>
        <taxon>unclassified sequences</taxon>
        <taxon>metagenomes</taxon>
        <taxon>ecological metagenomes</taxon>
    </lineage>
</organism>
<dbReference type="Gene3D" id="3.30.420.10">
    <property type="entry name" value="Ribonuclease H-like superfamily/Ribonuclease H"/>
    <property type="match status" value="1"/>
</dbReference>
<dbReference type="PROSITE" id="PS50994">
    <property type="entry name" value="INTEGRASE"/>
    <property type="match status" value="1"/>
</dbReference>
<name>A0A0F9W8U8_9ZZZZ</name>
<dbReference type="InterPro" id="IPR036397">
    <property type="entry name" value="RNaseH_sf"/>
</dbReference>
<dbReference type="InterPro" id="IPR052702">
    <property type="entry name" value="MscS-like_channel"/>
</dbReference>
<accession>A0A0F9W8U8</accession>
<dbReference type="SUPFAM" id="SSF53098">
    <property type="entry name" value="Ribonuclease H-like"/>
    <property type="match status" value="1"/>
</dbReference>
<evidence type="ECO:0000313" key="2">
    <source>
        <dbReference type="EMBL" id="KKO08733.1"/>
    </source>
</evidence>
<sequence>MRRSDICLYLGPADRTELQALIANRNTPRKLVWRAEIVLATADGSGTTEIMRQTGMSKPTVWRWQERYLDEGVAGLKRDKTRPSRVPPLPREVRLKVIAKTVQEAPPNATHWSRASMAEAVGISASSVGRIWADAGLKPHIVKGFKVSNDPMFEEKVTEIVGLYLDPPDRAVVLCVDEKSQIQALDRTQPGLPLKKGRAATMTHDYKRHGTTTLFAALDVKSGLVIGECMPRHRAREFLSFLRRIDRAVKKPRDIHLVLDNYATHKTPEVQAWLEKHPRFKLHFTPTSASWMNLVERFFAEITAKRIRRGSYSSVDDLEDAIYDYLLQHNAKPKPFVWSKTAEDILARERRALDALDLIRGNR</sequence>
<dbReference type="AlphaFoldDB" id="A0A0F9W8U8"/>
<dbReference type="SUPFAM" id="SSF46689">
    <property type="entry name" value="Homeodomain-like"/>
    <property type="match status" value="1"/>
</dbReference>
<dbReference type="InterPro" id="IPR012337">
    <property type="entry name" value="RNaseH-like_sf"/>
</dbReference>
<gene>
    <name evidence="2" type="ORF">LCGC14_0046730</name>
</gene>
<proteinExistence type="predicted"/>
<dbReference type="PANTHER" id="PTHR30347:SF1">
    <property type="entry name" value="MECHANOSENSITIVE CHANNEL MSCK"/>
    <property type="match status" value="1"/>
</dbReference>
<dbReference type="InterPro" id="IPR009057">
    <property type="entry name" value="Homeodomain-like_sf"/>
</dbReference>
<dbReference type="InterPro" id="IPR001584">
    <property type="entry name" value="Integrase_cat-core"/>
</dbReference>
<dbReference type="EMBL" id="LAZR01000009">
    <property type="protein sequence ID" value="KKO08733.1"/>
    <property type="molecule type" value="Genomic_DNA"/>
</dbReference>